<keyword evidence="5 6" id="KW-0067">ATP-binding</keyword>
<reference evidence="9 10" key="1">
    <citation type="journal article" date="2024" name="Nat. Commun.">
        <title>Phylogenomics reveals the evolutionary origins of lichenization in chlorophyte algae.</title>
        <authorList>
            <person name="Puginier C."/>
            <person name="Libourel C."/>
            <person name="Otte J."/>
            <person name="Skaloud P."/>
            <person name="Haon M."/>
            <person name="Grisel S."/>
            <person name="Petersen M."/>
            <person name="Berrin J.G."/>
            <person name="Delaux P.M."/>
            <person name="Dal Grande F."/>
            <person name="Keller J."/>
        </authorList>
    </citation>
    <scope>NUCLEOTIDE SEQUENCE [LARGE SCALE GENOMIC DNA]</scope>
    <source>
        <strain evidence="9 10">SAG 2523</strain>
    </source>
</reference>
<keyword evidence="2" id="KW-0808">Transferase</keyword>
<feature type="compositionally biased region" description="Polar residues" evidence="7">
    <location>
        <begin position="917"/>
        <end position="956"/>
    </location>
</feature>
<accession>A0AAW1TCQ1</accession>
<proteinExistence type="predicted"/>
<feature type="compositionally biased region" description="Low complexity" evidence="7">
    <location>
        <begin position="991"/>
        <end position="1003"/>
    </location>
</feature>
<feature type="domain" description="Protein kinase" evidence="8">
    <location>
        <begin position="167"/>
        <end position="509"/>
    </location>
</feature>
<evidence type="ECO:0000256" key="5">
    <source>
        <dbReference type="ARBA" id="ARBA00022840"/>
    </source>
</evidence>
<dbReference type="Proteomes" id="UP001485043">
    <property type="component" value="Unassembled WGS sequence"/>
</dbReference>
<feature type="region of interest" description="Disordered" evidence="7">
    <location>
        <begin position="647"/>
        <end position="670"/>
    </location>
</feature>
<dbReference type="InterPro" id="IPR050494">
    <property type="entry name" value="Ser_Thr_dual-spec_kinase"/>
</dbReference>
<dbReference type="GO" id="GO:0005524">
    <property type="term" value="F:ATP binding"/>
    <property type="evidence" value="ECO:0007669"/>
    <property type="project" value="UniProtKB-UniRule"/>
</dbReference>
<dbReference type="InterPro" id="IPR008271">
    <property type="entry name" value="Ser/Thr_kinase_AS"/>
</dbReference>
<evidence type="ECO:0000256" key="4">
    <source>
        <dbReference type="ARBA" id="ARBA00022777"/>
    </source>
</evidence>
<dbReference type="InterPro" id="IPR017441">
    <property type="entry name" value="Protein_kinase_ATP_BS"/>
</dbReference>
<feature type="compositionally biased region" description="Polar residues" evidence="7">
    <location>
        <begin position="792"/>
        <end position="803"/>
    </location>
</feature>
<keyword evidence="1" id="KW-0723">Serine/threonine-protein kinase</keyword>
<feature type="compositionally biased region" description="Low complexity" evidence="7">
    <location>
        <begin position="47"/>
        <end position="59"/>
    </location>
</feature>
<feature type="compositionally biased region" description="Polar residues" evidence="7">
    <location>
        <begin position="96"/>
        <end position="118"/>
    </location>
</feature>
<feature type="compositionally biased region" description="Low complexity" evidence="7">
    <location>
        <begin position="768"/>
        <end position="791"/>
    </location>
</feature>
<evidence type="ECO:0000313" key="10">
    <source>
        <dbReference type="Proteomes" id="UP001485043"/>
    </source>
</evidence>
<evidence type="ECO:0000256" key="6">
    <source>
        <dbReference type="PROSITE-ProRule" id="PRU10141"/>
    </source>
</evidence>
<dbReference type="SMART" id="SM00220">
    <property type="entry name" value="S_TKc"/>
    <property type="match status" value="1"/>
</dbReference>
<sequence>MMIHEMKKEAALLLPLIRMLGEGTGMFLLHFSTVGHSNCLLWEAPAPRQQGSGQQPQGSLRKPDTVKQEQGQLEAPAGVFKRLPEDTALRQPGKQACQSGEISTLRQGPSRSGTSSKQLGAMGTYDTRRLKYLTKPSEGTHNEGFDNGNHDLIVYMDMVMDAPTARYTVKGILGQGTFGQVVECASDVATDAPVAVKVIKNQAAFYHQARVEVGVLQFLNTRSDPNNTHHIVRMKDYFTFRNHLCLVFELLSVNLYELIKHNSFRGLSMNLLRVFISQILDALVVLRDSNIIHCDLKPENVLLRGLDNGDIKVIDFGSACFENRTMYSYIQSRFYRSPEVVLGYPYDVAVDMWSLGCMAAELFLGLPLFPGASEHDLLVRIVEMLGPPPDWLLHKAQNTSKFFRNLRPGSAGSQGLFDGDLGGPRFAVRTQAEFEALHGQQAPAGKRYFHHTKLPDIIGAYPYKTGLAESDARREKRLREAFLDFLLGVLDLNPVTRWSPRQAQQHPFVTGTPFTGPFQPLPDARPPPPTSSAVPTLPADAPYNAASPFWSQPSPGGQQLLPNSPEAHAQAHAVALAAVQAQFQQQMPAGSHPLHPHQAVQASGGLLGFGSSLPATSYGGGPHTHSQPLGISYSSGLRGYSSDGFQAASSRNQAMPQHIPGSLGGMRSGGYQGSDNYQLAQAILHSGGSLPRGASLGQSLGGSLSYQPPDPAAAAASLAANAAYMQQQQQLMSGASGSYHTAHSQSGGLLPVGSLEALRHGWHAPFGSSRAQQQALRQQLSQQASLSGQSSWEPPSWSNSLAATPTRAAGGMTLGSGLAGYPGSGHGLGSGQSQTGPRTTRRRSGGLPGVPSSRSASLQGGTLRQQLQGQFNAQGNPFEGASALPSDPQDLAGTSLGLLGQNPLSLYNAVPEDMQWPQPQLSDAPAQQQLPHRSGTAASTPQTNMVLSPESHSSVPNPADWDPLYSDDLLLSDDGQQRRASDQRLPGSLQSARDLSSLDATSSSMLSTGSATFLQPSSQGPYDAVWHRSQLAPASYPFSFHADASAFGQAQPQPSLGMLPSNSGMHTDALQYDPSLTHQGSQYAQGYDPVGSTLQQPVAARGVPTSQSYALSKAQLLLERTTGNFELKCEALSGLGRCKRCLRRTRHEQQTYARAITLCRAALATSDRLSAQQWLLHFHLRAARLYMSTADSVGSAVEALETSVKLAAEANSPLAQALSSNLSESSRQGNMDQARDIAECLDKLKIKLKAGQSALSDCSLEECKALLALKVLLTESTIRIQLLQHALPGALAALTGLNQLLAGYPSILQAFVPSVQMLLGHYATACGETTAAASHFSRVACDEAVSPQMRRLAMLHACLAEANSQQPNWVGRAQALLATSAQHQEQPSSESLLEKGLRHLVSGLMQLAEGDEAGGKVALSRALKLAHGELGDHQMVSQVLNALAPVHLGRGDVEGINSNGASTAGAVNSISTNTTANNVSASSNNAANTVAAVNNNTANTAAAVDGASASNTASTVDSINNSTANTVGAINNTSTSNAANTVAAVNNDTASTVAAVDGASAANTANTVNSINNSTANTAGSINNASISSTGSAVGAVDNSTSSTVSAVNNASATNVAAIAGSVSGSTAITVGAINNATAASTDSIVAAITASTLSTVGALNSASAASAASVVGAINNSTASSVAAVNSSTASSVATNLNTSVIALAPAVSSAANSAAIDLQGSLYNATNSGISAVFQQGSSSVTNLTIAAENFVASAGSALANGQQAAINITQVGSVVGSTAASAIETTVRNGTRHPVVFWPAFGTSIVSVNVANNSAAGCPKNGSFAVAYGQSQL</sequence>
<dbReference type="GO" id="GO:0004674">
    <property type="term" value="F:protein serine/threonine kinase activity"/>
    <property type="evidence" value="ECO:0007669"/>
    <property type="project" value="UniProtKB-KW"/>
</dbReference>
<feature type="region of interest" description="Disordered" evidence="7">
    <location>
        <begin position="915"/>
        <end position="1003"/>
    </location>
</feature>
<evidence type="ECO:0000259" key="8">
    <source>
        <dbReference type="PROSITE" id="PS50011"/>
    </source>
</evidence>
<dbReference type="SUPFAM" id="SSF56112">
    <property type="entry name" value="Protein kinase-like (PK-like)"/>
    <property type="match status" value="1"/>
</dbReference>
<protein>
    <recommendedName>
        <fullName evidence="8">Protein kinase domain-containing protein</fullName>
    </recommendedName>
</protein>
<feature type="region of interest" description="Disordered" evidence="7">
    <location>
        <begin position="47"/>
        <end position="76"/>
    </location>
</feature>
<dbReference type="PANTHER" id="PTHR24058:SF17">
    <property type="entry name" value="HOMEODOMAIN INTERACTING PROTEIN KINASE, ISOFORM D"/>
    <property type="match status" value="1"/>
</dbReference>
<evidence type="ECO:0000313" key="9">
    <source>
        <dbReference type="EMBL" id="KAK9867098.1"/>
    </source>
</evidence>
<dbReference type="PROSITE" id="PS00107">
    <property type="entry name" value="PROTEIN_KINASE_ATP"/>
    <property type="match status" value="1"/>
</dbReference>
<evidence type="ECO:0000256" key="2">
    <source>
        <dbReference type="ARBA" id="ARBA00022679"/>
    </source>
</evidence>
<comment type="caution">
    <text evidence="9">The sequence shown here is derived from an EMBL/GenBank/DDBJ whole genome shotgun (WGS) entry which is preliminary data.</text>
</comment>
<evidence type="ECO:0000256" key="3">
    <source>
        <dbReference type="ARBA" id="ARBA00022741"/>
    </source>
</evidence>
<keyword evidence="10" id="KW-1185">Reference proteome</keyword>
<feature type="region of interest" description="Disordered" evidence="7">
    <location>
        <begin position="768"/>
        <end position="860"/>
    </location>
</feature>
<dbReference type="PANTHER" id="PTHR24058">
    <property type="entry name" value="DUAL SPECIFICITY PROTEIN KINASE"/>
    <property type="match status" value="1"/>
</dbReference>
<feature type="region of interest" description="Disordered" evidence="7">
    <location>
        <begin position="873"/>
        <end position="897"/>
    </location>
</feature>
<name>A0AAW1TCQ1_9CHLO</name>
<dbReference type="PROSITE" id="PS50011">
    <property type="entry name" value="PROTEIN_KINASE_DOM"/>
    <property type="match status" value="1"/>
</dbReference>
<feature type="compositionally biased region" description="Gly residues" evidence="7">
    <location>
        <begin position="812"/>
        <end position="830"/>
    </location>
</feature>
<dbReference type="Pfam" id="PF00069">
    <property type="entry name" value="Pkinase"/>
    <property type="match status" value="1"/>
</dbReference>
<organism evidence="9 10">
    <name type="scientific">Apatococcus fuscideae</name>
    <dbReference type="NCBI Taxonomy" id="2026836"/>
    <lineage>
        <taxon>Eukaryota</taxon>
        <taxon>Viridiplantae</taxon>
        <taxon>Chlorophyta</taxon>
        <taxon>core chlorophytes</taxon>
        <taxon>Trebouxiophyceae</taxon>
        <taxon>Chlorellales</taxon>
        <taxon>Chlorellaceae</taxon>
        <taxon>Apatococcus</taxon>
    </lineage>
</organism>
<dbReference type="PROSITE" id="PS00108">
    <property type="entry name" value="PROTEIN_KINASE_ST"/>
    <property type="match status" value="1"/>
</dbReference>
<dbReference type="GO" id="GO:0005737">
    <property type="term" value="C:cytoplasm"/>
    <property type="evidence" value="ECO:0007669"/>
    <property type="project" value="TreeGrafter"/>
</dbReference>
<evidence type="ECO:0000256" key="1">
    <source>
        <dbReference type="ARBA" id="ARBA00022527"/>
    </source>
</evidence>
<feature type="binding site" evidence="6">
    <location>
        <position position="197"/>
    </location>
    <ligand>
        <name>ATP</name>
        <dbReference type="ChEBI" id="CHEBI:30616"/>
    </ligand>
</feature>
<gene>
    <name evidence="9" type="ORF">WJX84_010089</name>
</gene>
<dbReference type="Gene3D" id="1.10.510.10">
    <property type="entry name" value="Transferase(Phosphotransferase) domain 1"/>
    <property type="match status" value="1"/>
</dbReference>
<dbReference type="InterPro" id="IPR000719">
    <property type="entry name" value="Prot_kinase_dom"/>
</dbReference>
<keyword evidence="4" id="KW-0418">Kinase</keyword>
<evidence type="ECO:0000256" key="7">
    <source>
        <dbReference type="SAM" id="MobiDB-lite"/>
    </source>
</evidence>
<feature type="region of interest" description="Disordered" evidence="7">
    <location>
        <begin position="89"/>
        <end position="120"/>
    </location>
</feature>
<feature type="compositionally biased region" description="Polar residues" evidence="7">
    <location>
        <begin position="1049"/>
        <end position="1065"/>
    </location>
</feature>
<dbReference type="GO" id="GO:0004713">
    <property type="term" value="F:protein tyrosine kinase activity"/>
    <property type="evidence" value="ECO:0007669"/>
    <property type="project" value="TreeGrafter"/>
</dbReference>
<dbReference type="InterPro" id="IPR011009">
    <property type="entry name" value="Kinase-like_dom_sf"/>
</dbReference>
<dbReference type="Gene3D" id="3.30.200.20">
    <property type="entry name" value="Phosphorylase Kinase, domain 1"/>
    <property type="match status" value="1"/>
</dbReference>
<feature type="compositionally biased region" description="Low complexity" evidence="7">
    <location>
        <begin position="960"/>
        <end position="974"/>
    </location>
</feature>
<dbReference type="EMBL" id="JALJOV010000110">
    <property type="protein sequence ID" value="KAK9867098.1"/>
    <property type="molecule type" value="Genomic_DNA"/>
</dbReference>
<keyword evidence="3 6" id="KW-0547">Nucleotide-binding</keyword>
<feature type="region of interest" description="Disordered" evidence="7">
    <location>
        <begin position="1049"/>
        <end position="1072"/>
    </location>
</feature>